<proteinExistence type="predicted"/>
<dbReference type="PANTHER" id="PTHR38463">
    <property type="entry name" value="STRESS RESPONSE PROTEIN YSNF"/>
    <property type="match status" value="1"/>
</dbReference>
<feature type="compositionally biased region" description="Gly residues" evidence="1">
    <location>
        <begin position="159"/>
        <end position="170"/>
    </location>
</feature>
<dbReference type="RefSeq" id="WP_167235663.1">
    <property type="nucleotide sequence ID" value="NZ_WHJF01000006.1"/>
</dbReference>
<evidence type="ECO:0000313" key="4">
    <source>
        <dbReference type="Proteomes" id="UP000610594"/>
    </source>
</evidence>
<keyword evidence="4" id="KW-1185">Reference proteome</keyword>
<dbReference type="EMBL" id="WHJF01000006">
    <property type="protein sequence ID" value="NHZ61405.1"/>
    <property type="molecule type" value="Genomic_DNA"/>
</dbReference>
<name>A0ABX0MLC1_9BURK</name>
<sequence>MEHTLVAVFDNRGDAVQALDDLVGSGYSRQDVRLSDGDPDAARVDTSRVDTSGVDTPGARPEGAGDESLGSSIKHFFTDLFGGERSEHAQMYSEAIERGHYVLTVTTATEHEVERAADIVERHGPVDIDEHAGQWRGAMQGGDAMRGEALSRQSTPGASQGGSAGGGGSAQGSVMGASQQRAADTTAIPVIQEELKVGKREVQRGGVRIYQRIVDTPVSESIGLREEHLNVQRRAVDKLVDPADIAAFQENTIELRETAEEAVVEKSARMVEEVIVGKEVTQRQEQIKDTLRHTEVDIERLAPDDDAYFRGHWTSNFAREGGSYDDYAPAYRYGTSMAGSALYRGRPWEEIEPGLRSDWEARHPGSTWEKMKAAIRHGWERMTS</sequence>
<feature type="region of interest" description="Disordered" evidence="1">
    <location>
        <begin position="30"/>
        <end position="70"/>
    </location>
</feature>
<feature type="domain" description="DUF2382" evidence="2">
    <location>
        <begin position="189"/>
        <end position="298"/>
    </location>
</feature>
<dbReference type="PANTHER" id="PTHR38463:SF1">
    <property type="entry name" value="STRESS RESPONSE PROTEIN YSNF"/>
    <property type="match status" value="1"/>
</dbReference>
<comment type="caution">
    <text evidence="3">The sequence shown here is derived from an EMBL/GenBank/DDBJ whole genome shotgun (WGS) entry which is preliminary data.</text>
</comment>
<dbReference type="InterPro" id="IPR052967">
    <property type="entry name" value="Stress_Response_Assoc"/>
</dbReference>
<feature type="region of interest" description="Disordered" evidence="1">
    <location>
        <begin position="139"/>
        <end position="181"/>
    </location>
</feature>
<feature type="compositionally biased region" description="Low complexity" evidence="1">
    <location>
        <begin position="171"/>
        <end position="180"/>
    </location>
</feature>
<gene>
    <name evidence="3" type="ORF">F1735_03660</name>
</gene>
<evidence type="ECO:0000256" key="1">
    <source>
        <dbReference type="SAM" id="MobiDB-lite"/>
    </source>
</evidence>
<dbReference type="Proteomes" id="UP000610594">
    <property type="component" value="Unassembled WGS sequence"/>
</dbReference>
<dbReference type="Pfam" id="PF09557">
    <property type="entry name" value="DUF2382"/>
    <property type="match status" value="1"/>
</dbReference>
<organism evidence="3 4">
    <name type="scientific">Massilia genomosp. 1</name>
    <dbReference type="NCBI Taxonomy" id="2609280"/>
    <lineage>
        <taxon>Bacteria</taxon>
        <taxon>Pseudomonadati</taxon>
        <taxon>Pseudomonadota</taxon>
        <taxon>Betaproteobacteria</taxon>
        <taxon>Burkholderiales</taxon>
        <taxon>Oxalobacteraceae</taxon>
        <taxon>Telluria group</taxon>
        <taxon>Massilia</taxon>
    </lineage>
</organism>
<accession>A0ABX0MLC1</accession>
<feature type="compositionally biased region" description="Basic and acidic residues" evidence="1">
    <location>
        <begin position="30"/>
        <end position="48"/>
    </location>
</feature>
<protein>
    <submittedName>
        <fullName evidence="3">DUF2382 domain-containing protein</fullName>
    </submittedName>
</protein>
<evidence type="ECO:0000313" key="3">
    <source>
        <dbReference type="EMBL" id="NHZ61405.1"/>
    </source>
</evidence>
<dbReference type="InterPro" id="IPR019060">
    <property type="entry name" value="DUF2382"/>
</dbReference>
<reference evidence="3 4" key="1">
    <citation type="submission" date="2019-10" db="EMBL/GenBank/DDBJ databases">
        <title>Taxonomy of Antarctic Massilia spp.: description of Massilia rubra sp. nov., Massilia aquatica sp. nov., Massilia mucilaginosa sp. nov., Massilia frigida sp. nov. isolated from streams, lakes and regoliths.</title>
        <authorList>
            <person name="Holochova P."/>
            <person name="Sedlacek I."/>
            <person name="Kralova S."/>
            <person name="Maslanova I."/>
            <person name="Busse H.-J."/>
            <person name="Stankova E."/>
            <person name="Vrbovska V."/>
            <person name="Kovarovic V."/>
            <person name="Bartak M."/>
            <person name="Svec P."/>
            <person name="Pantucek R."/>
        </authorList>
    </citation>
    <scope>NUCLEOTIDE SEQUENCE [LARGE SCALE GENOMIC DNA]</scope>
    <source>
        <strain evidence="3 4">CCM 8694</strain>
    </source>
</reference>
<evidence type="ECO:0000259" key="2">
    <source>
        <dbReference type="Pfam" id="PF09557"/>
    </source>
</evidence>